<feature type="transmembrane region" description="Helical" evidence="8">
    <location>
        <begin position="228"/>
        <end position="253"/>
    </location>
</feature>
<keyword evidence="4 8" id="KW-1003">Cell membrane</keyword>
<evidence type="ECO:0000256" key="8">
    <source>
        <dbReference type="RuleBase" id="RU363041"/>
    </source>
</evidence>
<sequence length="255" mass="27728">MIDQWLFYLLAVPVVLLVGLSKGGFGGGLGSLAVPVLSLAVDPRLAAAVLLPILCSMDLVSLWSFRGQWDKRNLKIMFPGAMLGLALGAAMFTYMDANMIRLMVGLMALYFVGHYLWGRHILQRVAVQKASVVRGSFWSSIAGFVSYIAHAGGPPISIYLLPQHLPRTLFVGTTVLFFSVVNFIKLVPYVAMGQLDLSAFVTSLVLLPLAPIGVRLGVFLHHRVSDTWFYGVCYLLLAVAGLKLVGESVLVWFGG</sequence>
<feature type="transmembrane region" description="Helical" evidence="8">
    <location>
        <begin position="100"/>
        <end position="118"/>
    </location>
</feature>
<evidence type="ECO:0000256" key="7">
    <source>
        <dbReference type="ARBA" id="ARBA00023136"/>
    </source>
</evidence>
<feature type="transmembrane region" description="Helical" evidence="8">
    <location>
        <begin position="130"/>
        <end position="149"/>
    </location>
</feature>
<evidence type="ECO:0000256" key="3">
    <source>
        <dbReference type="ARBA" id="ARBA00022448"/>
    </source>
</evidence>
<dbReference type="InterPro" id="IPR002781">
    <property type="entry name" value="TM_pro_TauE-like"/>
</dbReference>
<dbReference type="PANTHER" id="PTHR30269:SF37">
    <property type="entry name" value="MEMBRANE TRANSPORTER PROTEIN"/>
    <property type="match status" value="1"/>
</dbReference>
<keyword evidence="10" id="KW-1185">Reference proteome</keyword>
<feature type="transmembrane region" description="Helical" evidence="8">
    <location>
        <begin position="45"/>
        <end position="64"/>
    </location>
</feature>
<gene>
    <name evidence="9" type="ORF">ACFOEB_15835</name>
</gene>
<dbReference type="PANTHER" id="PTHR30269">
    <property type="entry name" value="TRANSMEMBRANE PROTEIN YFCA"/>
    <property type="match status" value="1"/>
</dbReference>
<evidence type="ECO:0000256" key="4">
    <source>
        <dbReference type="ARBA" id="ARBA00022475"/>
    </source>
</evidence>
<dbReference type="Pfam" id="PF01925">
    <property type="entry name" value="TauE"/>
    <property type="match status" value="1"/>
</dbReference>
<dbReference type="InterPro" id="IPR052017">
    <property type="entry name" value="TSUP"/>
</dbReference>
<keyword evidence="5 8" id="KW-0812">Transmembrane</keyword>
<evidence type="ECO:0000313" key="9">
    <source>
        <dbReference type="EMBL" id="MFC3156682.1"/>
    </source>
</evidence>
<protein>
    <recommendedName>
        <fullName evidence="8">Probable membrane transporter protein</fullName>
    </recommendedName>
</protein>
<dbReference type="RefSeq" id="WP_339615837.1">
    <property type="nucleotide sequence ID" value="NZ_AP031500.1"/>
</dbReference>
<name>A0ABV7HYD1_9GAMM</name>
<organism evidence="9 10">
    <name type="scientific">Gilvimarinus japonicus</name>
    <dbReference type="NCBI Taxonomy" id="1796469"/>
    <lineage>
        <taxon>Bacteria</taxon>
        <taxon>Pseudomonadati</taxon>
        <taxon>Pseudomonadota</taxon>
        <taxon>Gammaproteobacteria</taxon>
        <taxon>Cellvibrionales</taxon>
        <taxon>Cellvibrionaceae</taxon>
        <taxon>Gilvimarinus</taxon>
    </lineage>
</organism>
<feature type="transmembrane region" description="Helical" evidence="8">
    <location>
        <begin position="169"/>
        <end position="187"/>
    </location>
</feature>
<evidence type="ECO:0000256" key="1">
    <source>
        <dbReference type="ARBA" id="ARBA00004651"/>
    </source>
</evidence>
<feature type="transmembrane region" description="Helical" evidence="8">
    <location>
        <begin position="199"/>
        <end position="222"/>
    </location>
</feature>
<dbReference type="Proteomes" id="UP001595548">
    <property type="component" value="Unassembled WGS sequence"/>
</dbReference>
<comment type="caution">
    <text evidence="9">The sequence shown here is derived from an EMBL/GenBank/DDBJ whole genome shotgun (WGS) entry which is preliminary data.</text>
</comment>
<evidence type="ECO:0000313" key="10">
    <source>
        <dbReference type="Proteomes" id="UP001595548"/>
    </source>
</evidence>
<keyword evidence="3" id="KW-0813">Transport</keyword>
<keyword evidence="7 8" id="KW-0472">Membrane</keyword>
<evidence type="ECO:0000256" key="6">
    <source>
        <dbReference type="ARBA" id="ARBA00022989"/>
    </source>
</evidence>
<comment type="subcellular location">
    <subcellularLocation>
        <location evidence="1 8">Cell membrane</location>
        <topology evidence="1 8">Multi-pass membrane protein</topology>
    </subcellularLocation>
</comment>
<evidence type="ECO:0000256" key="5">
    <source>
        <dbReference type="ARBA" id="ARBA00022692"/>
    </source>
</evidence>
<accession>A0ABV7HYD1</accession>
<reference evidence="10" key="1">
    <citation type="journal article" date="2019" name="Int. J. Syst. Evol. Microbiol.">
        <title>The Global Catalogue of Microorganisms (GCM) 10K type strain sequencing project: providing services to taxonomists for standard genome sequencing and annotation.</title>
        <authorList>
            <consortium name="The Broad Institute Genomics Platform"/>
            <consortium name="The Broad Institute Genome Sequencing Center for Infectious Disease"/>
            <person name="Wu L."/>
            <person name="Ma J."/>
        </authorList>
    </citation>
    <scope>NUCLEOTIDE SEQUENCE [LARGE SCALE GENOMIC DNA]</scope>
    <source>
        <strain evidence="10">KCTC 52141</strain>
    </source>
</reference>
<feature type="transmembrane region" description="Helical" evidence="8">
    <location>
        <begin position="76"/>
        <end position="94"/>
    </location>
</feature>
<proteinExistence type="inferred from homology"/>
<evidence type="ECO:0000256" key="2">
    <source>
        <dbReference type="ARBA" id="ARBA00009142"/>
    </source>
</evidence>
<comment type="similarity">
    <text evidence="2 8">Belongs to the 4-toluene sulfonate uptake permease (TSUP) (TC 2.A.102) family.</text>
</comment>
<dbReference type="EMBL" id="JBHRTL010000031">
    <property type="protein sequence ID" value="MFC3156682.1"/>
    <property type="molecule type" value="Genomic_DNA"/>
</dbReference>
<keyword evidence="6 8" id="KW-1133">Transmembrane helix</keyword>